<dbReference type="PANTHER" id="PTHR43005:SF2">
    <property type="entry name" value="INTEGRAL MEMBRANE SUGAR TRANSPORT PROTEIN"/>
    <property type="match status" value="1"/>
</dbReference>
<keyword evidence="4 7" id="KW-0812">Transmembrane</keyword>
<keyword evidence="3" id="KW-1003">Cell membrane</keyword>
<dbReference type="PROSITE" id="PS50928">
    <property type="entry name" value="ABC_TM1"/>
    <property type="match status" value="1"/>
</dbReference>
<name>A0ABP6X052_9ACTN</name>
<dbReference type="PANTHER" id="PTHR43005">
    <property type="entry name" value="BLR7065 PROTEIN"/>
    <property type="match status" value="1"/>
</dbReference>
<feature type="domain" description="ABC transmembrane type-1" evidence="9">
    <location>
        <begin position="89"/>
        <end position="298"/>
    </location>
</feature>
<feature type="transmembrane region" description="Helical" evidence="7">
    <location>
        <begin position="231"/>
        <end position="261"/>
    </location>
</feature>
<dbReference type="Pfam" id="PF00528">
    <property type="entry name" value="BPD_transp_1"/>
    <property type="match status" value="1"/>
</dbReference>
<feature type="transmembrane region" description="Helical" evidence="7">
    <location>
        <begin position="89"/>
        <end position="114"/>
    </location>
</feature>
<comment type="subcellular location">
    <subcellularLocation>
        <location evidence="1 7">Cell membrane</location>
        <topology evidence="1 7">Multi-pass membrane protein</topology>
    </subcellularLocation>
</comment>
<dbReference type="CDD" id="cd06261">
    <property type="entry name" value="TM_PBP2"/>
    <property type="match status" value="1"/>
</dbReference>
<evidence type="ECO:0000256" key="3">
    <source>
        <dbReference type="ARBA" id="ARBA00022475"/>
    </source>
</evidence>
<feature type="transmembrane region" description="Helical" evidence="7">
    <location>
        <begin position="175"/>
        <end position="198"/>
    </location>
</feature>
<dbReference type="InterPro" id="IPR035906">
    <property type="entry name" value="MetI-like_sf"/>
</dbReference>
<evidence type="ECO:0000313" key="11">
    <source>
        <dbReference type="Proteomes" id="UP001500767"/>
    </source>
</evidence>
<keyword evidence="11" id="KW-1185">Reference proteome</keyword>
<proteinExistence type="inferred from homology"/>
<evidence type="ECO:0000256" key="6">
    <source>
        <dbReference type="ARBA" id="ARBA00023136"/>
    </source>
</evidence>
<keyword evidence="5 7" id="KW-1133">Transmembrane helix</keyword>
<dbReference type="Proteomes" id="UP001500767">
    <property type="component" value="Unassembled WGS sequence"/>
</dbReference>
<evidence type="ECO:0000256" key="7">
    <source>
        <dbReference type="RuleBase" id="RU363032"/>
    </source>
</evidence>
<feature type="region of interest" description="Disordered" evidence="8">
    <location>
        <begin position="1"/>
        <end position="23"/>
    </location>
</feature>
<comment type="similarity">
    <text evidence="7">Belongs to the binding-protein-dependent transport system permease family.</text>
</comment>
<evidence type="ECO:0000256" key="4">
    <source>
        <dbReference type="ARBA" id="ARBA00022692"/>
    </source>
</evidence>
<evidence type="ECO:0000256" key="1">
    <source>
        <dbReference type="ARBA" id="ARBA00004651"/>
    </source>
</evidence>
<organism evidence="10 11">
    <name type="scientific">Microlunatus spumicola</name>
    <dbReference type="NCBI Taxonomy" id="81499"/>
    <lineage>
        <taxon>Bacteria</taxon>
        <taxon>Bacillati</taxon>
        <taxon>Actinomycetota</taxon>
        <taxon>Actinomycetes</taxon>
        <taxon>Propionibacteriales</taxon>
        <taxon>Propionibacteriaceae</taxon>
        <taxon>Microlunatus</taxon>
    </lineage>
</organism>
<sequence length="314" mass="34135">MTATLETAPGQVIAPPKPPPATSAAQRWRLRGPLLPALVFTLALTQIPFLMTLFFSVRRWNLLSGGDQGFSWGRNYLDTFTDPIFWKSILNTVLITGVSTVLCIGLGLLLALALNHSFPGRGLARTLAITPFFAMPVAVTLFWRSAMFDPTFGLFGFLSRSVGLPSVSWLSDYPLLALVVLLTWRFTPFGLLIMLAGLQGAPQDQLEAAQVDGAGPLRRFRFITVPHLRPFIELAALLLAMNLIQTFGEIALLSAGGPAYATTNITYYIYLKAFNAFDFGFASALGVVALVLTIALVSPALRLLSGIFQAEGRR</sequence>
<reference evidence="11" key="1">
    <citation type="journal article" date="2019" name="Int. J. Syst. Evol. Microbiol.">
        <title>The Global Catalogue of Microorganisms (GCM) 10K type strain sequencing project: providing services to taxonomists for standard genome sequencing and annotation.</title>
        <authorList>
            <consortium name="The Broad Institute Genomics Platform"/>
            <consortium name="The Broad Institute Genome Sequencing Center for Infectious Disease"/>
            <person name="Wu L."/>
            <person name="Ma J."/>
        </authorList>
    </citation>
    <scope>NUCLEOTIDE SEQUENCE [LARGE SCALE GENOMIC DNA]</scope>
    <source>
        <strain evidence="11">JCM 16540</strain>
    </source>
</reference>
<dbReference type="EMBL" id="BAAAYR010000001">
    <property type="protein sequence ID" value="GAA3558330.1"/>
    <property type="molecule type" value="Genomic_DNA"/>
</dbReference>
<evidence type="ECO:0000256" key="5">
    <source>
        <dbReference type="ARBA" id="ARBA00022989"/>
    </source>
</evidence>
<feature type="transmembrane region" description="Helical" evidence="7">
    <location>
        <begin position="281"/>
        <end position="304"/>
    </location>
</feature>
<evidence type="ECO:0000256" key="8">
    <source>
        <dbReference type="SAM" id="MobiDB-lite"/>
    </source>
</evidence>
<keyword evidence="2 7" id="KW-0813">Transport</keyword>
<feature type="transmembrane region" description="Helical" evidence="7">
    <location>
        <begin position="34"/>
        <end position="55"/>
    </location>
</feature>
<evidence type="ECO:0000259" key="9">
    <source>
        <dbReference type="PROSITE" id="PS50928"/>
    </source>
</evidence>
<dbReference type="Gene3D" id="1.10.3720.10">
    <property type="entry name" value="MetI-like"/>
    <property type="match status" value="1"/>
</dbReference>
<feature type="transmembrane region" description="Helical" evidence="7">
    <location>
        <begin position="126"/>
        <end position="146"/>
    </location>
</feature>
<dbReference type="RefSeq" id="WP_204911792.1">
    <property type="nucleotide sequence ID" value="NZ_BAAAYR010000001.1"/>
</dbReference>
<protein>
    <submittedName>
        <fullName evidence="10">ABC transporter permease subunit</fullName>
    </submittedName>
</protein>
<accession>A0ABP6X052</accession>
<evidence type="ECO:0000256" key="2">
    <source>
        <dbReference type="ARBA" id="ARBA00022448"/>
    </source>
</evidence>
<dbReference type="InterPro" id="IPR000515">
    <property type="entry name" value="MetI-like"/>
</dbReference>
<comment type="caution">
    <text evidence="10">The sequence shown here is derived from an EMBL/GenBank/DDBJ whole genome shotgun (WGS) entry which is preliminary data.</text>
</comment>
<dbReference type="SUPFAM" id="SSF161098">
    <property type="entry name" value="MetI-like"/>
    <property type="match status" value="1"/>
</dbReference>
<keyword evidence="6 7" id="KW-0472">Membrane</keyword>
<gene>
    <name evidence="10" type="ORF">GCM10022197_12030</name>
</gene>
<evidence type="ECO:0000313" key="10">
    <source>
        <dbReference type="EMBL" id="GAA3558330.1"/>
    </source>
</evidence>